<accession>A0A7R6PU82</accession>
<feature type="chain" id="PRO_5033007622" evidence="1">
    <location>
        <begin position="20"/>
        <end position="657"/>
    </location>
</feature>
<keyword evidence="1" id="KW-0732">Signal</keyword>
<proteinExistence type="predicted"/>
<feature type="signal peptide" evidence="1">
    <location>
        <begin position="1"/>
        <end position="19"/>
    </location>
</feature>
<protein>
    <submittedName>
        <fullName evidence="2">Uncharacterized protein</fullName>
    </submittedName>
</protein>
<dbReference type="KEGG" id="thyd:TTHT_1239"/>
<name>A0A7R6PU82_9BACT</name>
<dbReference type="EMBL" id="AP017470">
    <property type="protein sequence ID" value="BBB32757.1"/>
    <property type="molecule type" value="Genomic_DNA"/>
</dbReference>
<reference evidence="2 3" key="1">
    <citation type="journal article" date="2012" name="Extremophiles">
        <title>Thermotomaculum hydrothermale gen. nov., sp. nov., a novel heterotrophic thermophile within the phylum Acidobacteria from a deep-sea hydrothermal vent chimney in the Southern Okinawa Trough.</title>
        <authorList>
            <person name="Izumi H."/>
            <person name="Nunoura T."/>
            <person name="Miyazaki M."/>
            <person name="Mino S."/>
            <person name="Toki T."/>
            <person name="Takai K."/>
            <person name="Sako Y."/>
            <person name="Sawabe T."/>
            <person name="Nakagawa S."/>
        </authorList>
    </citation>
    <scope>NUCLEOTIDE SEQUENCE [LARGE SCALE GENOMIC DNA]</scope>
    <source>
        <strain evidence="2 3">AC55</strain>
    </source>
</reference>
<keyword evidence="3" id="KW-1185">Reference proteome</keyword>
<organism evidence="2 3">
    <name type="scientific">Thermotomaculum hydrothermale</name>
    <dbReference type="NCBI Taxonomy" id="981385"/>
    <lineage>
        <taxon>Bacteria</taxon>
        <taxon>Pseudomonadati</taxon>
        <taxon>Acidobacteriota</taxon>
        <taxon>Holophagae</taxon>
        <taxon>Thermotomaculales</taxon>
        <taxon>Thermotomaculaceae</taxon>
        <taxon>Thermotomaculum</taxon>
    </lineage>
</organism>
<sequence>MKKQFFLLLSLIIITFSAAANPVTKSFSDSYKYHLYFPLAFHDNTYTSYIGLLNLNDSIANYVIHISDSNGNLLIENVTGTLNAGERIYREICDEQLNSPCWVMVSSDKFLAGYMNTISNDLTESYFYLPDTGLSKSIYVPHIAPETNYWYTYTALVNGDFENVCSPYFDYFSDLVTLPAPVNPLEQSYFEWETDIFNGSFPDNMRGWGKIYTTGNATLSGMETFKVKADGIYNTAGLSLPSELTDTLYFPHIHVEGGYWWTGIAVNNASEITLPVTFHAISSDGTELDSVTWFIDPYSKLVKLAQSLWTDKDREFPENTAWIKVTCTEKKIIGYELFGTLESQGRRLLAGLNSPIEGYKELIFPHIESNSDYWTGIAFVNIGDENATVQVTAYNDEGKALQTITISDSFKPNEKYVSTVKAMFNNNVPEGTTYLKISSSQEIVGFELWGNLIPEQDYISGMLATPAIPVVFKEGFENSDVIDSGSWKVVQAKDNEYSGKGWQVASKLSLGIETWASQFPQTPPEGSDYVVGYYGTSSALNHQYLVSPQIDLPANAKSLTYFYQFGWTSTAVESCNVYITEDLNTNDGIDFNQTTLIKEYTPSYMESLDKSTEVSDFTVWMKENLDISQFAGKKVKIIFEIKSKYQQSFHLDKIEVR</sequence>
<evidence type="ECO:0000313" key="3">
    <source>
        <dbReference type="Proteomes" id="UP000595564"/>
    </source>
</evidence>
<dbReference type="NCBIfam" id="NF038128">
    <property type="entry name" value="choice_anch_J"/>
    <property type="match status" value="1"/>
</dbReference>
<dbReference type="RefSeq" id="WP_201327062.1">
    <property type="nucleotide sequence ID" value="NZ_AP017470.1"/>
</dbReference>
<gene>
    <name evidence="2" type="ORF">TTHT_1239</name>
</gene>
<evidence type="ECO:0000313" key="2">
    <source>
        <dbReference type="EMBL" id="BBB32757.1"/>
    </source>
</evidence>
<evidence type="ECO:0000256" key="1">
    <source>
        <dbReference type="SAM" id="SignalP"/>
    </source>
</evidence>
<dbReference type="Proteomes" id="UP000595564">
    <property type="component" value="Chromosome"/>
</dbReference>
<dbReference type="AlphaFoldDB" id="A0A7R6PU82"/>